<dbReference type="RefSeq" id="WP_377371849.1">
    <property type="nucleotide sequence ID" value="NZ_JAOTJD010000071.1"/>
</dbReference>
<sequence>MATITFHSMADSAYLWTAMQVADEKGVEYRLEPLELGSEAHLRLNPFGKMPVLQHDQVVLYETLAIAHYIDRAFPGPALQPADPLGQAHVLRWISIVNAYVFPVMNRFVKERLVRPAWGFDTDAAFLQSARAPLLAQIRQIDDAVGDDGYLVGDRLTLADAFLLPHLLFFGRTPEGAALLKAAPRVAGWLTRMTERPSYVQSDMRRAYETFRQLPAATPVLWTAQ</sequence>
<dbReference type="PROSITE" id="PS50404">
    <property type="entry name" value="GST_NTER"/>
    <property type="match status" value="1"/>
</dbReference>
<dbReference type="CDD" id="cd00299">
    <property type="entry name" value="GST_C_family"/>
    <property type="match status" value="1"/>
</dbReference>
<evidence type="ECO:0000256" key="1">
    <source>
        <dbReference type="ARBA" id="ARBA00012452"/>
    </source>
</evidence>
<dbReference type="PANTHER" id="PTHR43900">
    <property type="entry name" value="GLUTATHIONE S-TRANSFERASE RHO"/>
    <property type="match status" value="1"/>
</dbReference>
<keyword evidence="2" id="KW-0808">Transferase</keyword>
<dbReference type="SFLD" id="SFLDS00019">
    <property type="entry name" value="Glutathione_Transferase_(cytos"/>
    <property type="match status" value="1"/>
</dbReference>
<evidence type="ECO:0000313" key="5">
    <source>
        <dbReference type="EMBL" id="MFD3266616.1"/>
    </source>
</evidence>
<dbReference type="Gene3D" id="1.20.1050.10">
    <property type="match status" value="1"/>
</dbReference>
<dbReference type="InterPro" id="IPR040079">
    <property type="entry name" value="Glutathione_S-Trfase"/>
</dbReference>
<dbReference type="EMBL" id="JAOTJD010000071">
    <property type="protein sequence ID" value="MFD3266616.1"/>
    <property type="molecule type" value="Genomic_DNA"/>
</dbReference>
<protein>
    <recommendedName>
        <fullName evidence="1">glutathione transferase</fullName>
        <ecNumber evidence="1">2.5.1.18</ecNumber>
    </recommendedName>
</protein>
<dbReference type="SFLD" id="SFLDG00358">
    <property type="entry name" value="Main_(cytGST)"/>
    <property type="match status" value="1"/>
</dbReference>
<dbReference type="InterPro" id="IPR010987">
    <property type="entry name" value="Glutathione-S-Trfase_C-like"/>
</dbReference>
<gene>
    <name evidence="5" type="ORF">OCL97_21975</name>
</gene>
<feature type="domain" description="GST N-terminal" evidence="3">
    <location>
        <begin position="2"/>
        <end position="78"/>
    </location>
</feature>
<dbReference type="Pfam" id="PF13410">
    <property type="entry name" value="GST_C_2"/>
    <property type="match status" value="1"/>
</dbReference>
<feature type="domain" description="GST C-terminal" evidence="4">
    <location>
        <begin position="83"/>
        <end position="216"/>
    </location>
</feature>
<reference evidence="5 6" key="1">
    <citation type="submission" date="2022-09" db="EMBL/GenBank/DDBJ databases">
        <title>New species of Phenylobacterium.</title>
        <authorList>
            <person name="Mieszkin S."/>
        </authorList>
    </citation>
    <scope>NUCLEOTIDE SEQUENCE [LARGE SCALE GENOMIC DNA]</scope>
    <source>
        <strain evidence="5 6">HK31-G</strain>
    </source>
</reference>
<dbReference type="EC" id="2.5.1.18" evidence="1"/>
<dbReference type="SUPFAM" id="SSF47616">
    <property type="entry name" value="GST C-terminal domain-like"/>
    <property type="match status" value="1"/>
</dbReference>
<dbReference type="PANTHER" id="PTHR43900:SF3">
    <property type="entry name" value="GLUTATHIONE S-TRANSFERASE RHO"/>
    <property type="match status" value="1"/>
</dbReference>
<dbReference type="InterPro" id="IPR036282">
    <property type="entry name" value="Glutathione-S-Trfase_C_sf"/>
</dbReference>
<dbReference type="Proteomes" id="UP001598130">
    <property type="component" value="Unassembled WGS sequence"/>
</dbReference>
<comment type="caution">
    <text evidence="5">The sequence shown here is derived from an EMBL/GenBank/DDBJ whole genome shotgun (WGS) entry which is preliminary data.</text>
</comment>
<evidence type="ECO:0000256" key="2">
    <source>
        <dbReference type="ARBA" id="ARBA00022679"/>
    </source>
</evidence>
<accession>A0ABW6CY40</accession>
<proteinExistence type="predicted"/>
<keyword evidence="6" id="KW-1185">Reference proteome</keyword>
<dbReference type="InterPro" id="IPR036249">
    <property type="entry name" value="Thioredoxin-like_sf"/>
</dbReference>
<organism evidence="5 6">
    <name type="scientific">Phenylobacterium ferrooxidans</name>
    <dbReference type="NCBI Taxonomy" id="2982689"/>
    <lineage>
        <taxon>Bacteria</taxon>
        <taxon>Pseudomonadati</taxon>
        <taxon>Pseudomonadota</taxon>
        <taxon>Alphaproteobacteria</taxon>
        <taxon>Caulobacterales</taxon>
        <taxon>Caulobacteraceae</taxon>
        <taxon>Phenylobacterium</taxon>
    </lineage>
</organism>
<evidence type="ECO:0000259" key="4">
    <source>
        <dbReference type="PROSITE" id="PS50405"/>
    </source>
</evidence>
<name>A0ABW6CY40_9CAUL</name>
<evidence type="ECO:0000313" key="6">
    <source>
        <dbReference type="Proteomes" id="UP001598130"/>
    </source>
</evidence>
<evidence type="ECO:0000259" key="3">
    <source>
        <dbReference type="PROSITE" id="PS50404"/>
    </source>
</evidence>
<dbReference type="SUPFAM" id="SSF52833">
    <property type="entry name" value="Thioredoxin-like"/>
    <property type="match status" value="1"/>
</dbReference>
<dbReference type="InterPro" id="IPR004045">
    <property type="entry name" value="Glutathione_S-Trfase_N"/>
</dbReference>
<dbReference type="Pfam" id="PF02798">
    <property type="entry name" value="GST_N"/>
    <property type="match status" value="1"/>
</dbReference>
<dbReference type="PROSITE" id="PS50405">
    <property type="entry name" value="GST_CTER"/>
    <property type="match status" value="1"/>
</dbReference>
<dbReference type="Gene3D" id="3.40.30.10">
    <property type="entry name" value="Glutaredoxin"/>
    <property type="match status" value="1"/>
</dbReference>